<dbReference type="RefSeq" id="XP_039133351.1">
    <property type="nucleotide sequence ID" value="XM_039277417.1"/>
</dbReference>
<dbReference type="PROSITE" id="PS50181">
    <property type="entry name" value="FBOX"/>
    <property type="match status" value="1"/>
</dbReference>
<proteinExistence type="predicted"/>
<dbReference type="SUPFAM" id="SSF52047">
    <property type="entry name" value="RNI-like"/>
    <property type="match status" value="1"/>
</dbReference>
<dbReference type="InterPro" id="IPR001810">
    <property type="entry name" value="F-box_dom"/>
</dbReference>
<evidence type="ECO:0000259" key="1">
    <source>
        <dbReference type="PROSITE" id="PS50181"/>
    </source>
</evidence>
<dbReference type="InterPro" id="IPR032675">
    <property type="entry name" value="LRR_dom_sf"/>
</dbReference>
<keyword evidence="3" id="KW-1185">Reference proteome</keyword>
<dbReference type="GO" id="GO:0005737">
    <property type="term" value="C:cytoplasm"/>
    <property type="evidence" value="ECO:0007669"/>
    <property type="project" value="TreeGrafter"/>
</dbReference>
<evidence type="ECO:0000313" key="3">
    <source>
        <dbReference type="Proteomes" id="UP001515500"/>
    </source>
</evidence>
<reference evidence="4" key="1">
    <citation type="submission" date="2025-08" db="UniProtKB">
        <authorList>
            <consortium name="RefSeq"/>
        </authorList>
    </citation>
    <scope>IDENTIFICATION</scope>
</reference>
<dbReference type="Pfam" id="PF12937">
    <property type="entry name" value="F-box-like"/>
    <property type="match status" value="1"/>
</dbReference>
<evidence type="ECO:0000259" key="2">
    <source>
        <dbReference type="PROSITE" id="PS51379"/>
    </source>
</evidence>
<sequence length="414" mass="46450">MDFSSCSIFPVSSHLNDEFSSMGNRSSGGSWSPCLLNWDFNHGGDREQGHDFSHLDPIDLLPSDPFGMNLNTTFTAALASWWIRDHGISLDDYGFGGDYLVSSFSDYGYGGWLPLYESQFNAGTLSDFGSEAQDWGFIQAVDRGESSNPNQMEEACDSGEEDYPHDALMYSLAYLGVRDLLSVEMVCRSLRNTVQSDSLLWRCIHIESPLSERMTDDDLFRLTSRAQGNLHYLSLVGCMHITDDGLKHVLETNPRLKKLRIPGCVRLSLEGLINNLKALKSSAMLGITHLRLGKLFGVTSENYDELKLLLGVDRLEQSNARKPRLYHHGPHSLAFDDDRPLDIEMCSLCQKLKLVFDCPSEGCQEKPEECRACDICIARCIQCGRCIKNCEYEETFLLENLCSSCWKETPTPAA</sequence>
<dbReference type="PANTHER" id="PTHR13382:SF22">
    <property type="entry name" value="F-BOX PROTEIN SKIP14"/>
    <property type="match status" value="1"/>
</dbReference>
<dbReference type="Gene3D" id="3.80.10.10">
    <property type="entry name" value="Ribonuclease Inhibitor"/>
    <property type="match status" value="1"/>
</dbReference>
<dbReference type="InterPro" id="IPR017900">
    <property type="entry name" value="4Fe4S_Fe_S_CS"/>
</dbReference>
<feature type="domain" description="F-box" evidence="1">
    <location>
        <begin position="157"/>
        <end position="204"/>
    </location>
</feature>
<dbReference type="SUPFAM" id="SSF81383">
    <property type="entry name" value="F-box domain"/>
    <property type="match status" value="1"/>
</dbReference>
<name>A0AB40C3I8_DIOCR</name>
<dbReference type="Proteomes" id="UP001515500">
    <property type="component" value="Chromosome 10"/>
</dbReference>
<feature type="domain" description="4Fe-4S ferredoxin-type" evidence="2">
    <location>
        <begin position="371"/>
        <end position="400"/>
    </location>
</feature>
<dbReference type="InterPro" id="IPR050648">
    <property type="entry name" value="F-box_LRR-repeat"/>
</dbReference>
<dbReference type="Gene3D" id="1.20.1280.50">
    <property type="match status" value="1"/>
</dbReference>
<dbReference type="AlphaFoldDB" id="A0AB40C3I8"/>
<dbReference type="PANTHER" id="PTHR13382">
    <property type="entry name" value="MITOCHONDRIAL ATP SYNTHASE COUPLING FACTOR B"/>
    <property type="match status" value="1"/>
</dbReference>
<dbReference type="PROSITE" id="PS00198">
    <property type="entry name" value="4FE4S_FER_1"/>
    <property type="match status" value="1"/>
</dbReference>
<dbReference type="InterPro" id="IPR036047">
    <property type="entry name" value="F-box-like_dom_sf"/>
</dbReference>
<evidence type="ECO:0000313" key="4">
    <source>
        <dbReference type="RefSeq" id="XP_039133351.1"/>
    </source>
</evidence>
<dbReference type="InterPro" id="IPR017896">
    <property type="entry name" value="4Fe4S_Fe-S-bd"/>
</dbReference>
<gene>
    <name evidence="4" type="primary">LOC120270417</name>
</gene>
<dbReference type="GeneID" id="120270417"/>
<organism evidence="3 4">
    <name type="scientific">Dioscorea cayennensis subsp. rotundata</name>
    <name type="common">White Guinea yam</name>
    <name type="synonym">Dioscorea rotundata</name>
    <dbReference type="NCBI Taxonomy" id="55577"/>
    <lineage>
        <taxon>Eukaryota</taxon>
        <taxon>Viridiplantae</taxon>
        <taxon>Streptophyta</taxon>
        <taxon>Embryophyta</taxon>
        <taxon>Tracheophyta</taxon>
        <taxon>Spermatophyta</taxon>
        <taxon>Magnoliopsida</taxon>
        <taxon>Liliopsida</taxon>
        <taxon>Dioscoreales</taxon>
        <taxon>Dioscoreaceae</taxon>
        <taxon>Dioscorea</taxon>
    </lineage>
</organism>
<dbReference type="PROSITE" id="PS51379">
    <property type="entry name" value="4FE4S_FER_2"/>
    <property type="match status" value="1"/>
</dbReference>
<protein>
    <submittedName>
        <fullName evidence="4">F-box protein SKIP14-like</fullName>
    </submittedName>
</protein>
<accession>A0AB40C3I8</accession>